<dbReference type="Proteomes" id="UP001163046">
    <property type="component" value="Unassembled WGS sequence"/>
</dbReference>
<gene>
    <name evidence="1" type="ORF">OS493_001594</name>
</gene>
<protein>
    <submittedName>
        <fullName evidence="1">Uncharacterized protein</fullName>
    </submittedName>
</protein>
<reference evidence="1" key="1">
    <citation type="submission" date="2023-01" db="EMBL/GenBank/DDBJ databases">
        <title>Genome assembly of the deep-sea coral Lophelia pertusa.</title>
        <authorList>
            <person name="Herrera S."/>
            <person name="Cordes E."/>
        </authorList>
    </citation>
    <scope>NUCLEOTIDE SEQUENCE</scope>
    <source>
        <strain evidence="1">USNM1676648</strain>
        <tissue evidence="1">Polyp</tissue>
    </source>
</reference>
<accession>A0A9W9ZH60</accession>
<dbReference type="Pfam" id="PF05380">
    <property type="entry name" value="Peptidase_A17"/>
    <property type="match status" value="1"/>
</dbReference>
<organism evidence="1 2">
    <name type="scientific">Desmophyllum pertusum</name>
    <dbReference type="NCBI Taxonomy" id="174260"/>
    <lineage>
        <taxon>Eukaryota</taxon>
        <taxon>Metazoa</taxon>
        <taxon>Cnidaria</taxon>
        <taxon>Anthozoa</taxon>
        <taxon>Hexacorallia</taxon>
        <taxon>Scleractinia</taxon>
        <taxon>Caryophylliina</taxon>
        <taxon>Caryophylliidae</taxon>
        <taxon>Desmophyllum</taxon>
    </lineage>
</organism>
<sequence length="124" mass="14038">MAGIDWDNVLPEDLTIKWEKWVSELPNLSQMAIPRCLAWPTQGRLIYISSPMLQKMPLHLMPIWYVSKQTALGHHTLLPQIVMCPVKTLRIPHLELMGAVLSSHLAQSILKVMTRPTQKMCGSG</sequence>
<comment type="caution">
    <text evidence="1">The sequence shown here is derived from an EMBL/GenBank/DDBJ whole genome shotgun (WGS) entry which is preliminary data.</text>
</comment>
<evidence type="ECO:0000313" key="1">
    <source>
        <dbReference type="EMBL" id="KAJ7381456.1"/>
    </source>
</evidence>
<dbReference type="AlphaFoldDB" id="A0A9W9ZH60"/>
<name>A0A9W9ZH60_9CNID</name>
<evidence type="ECO:0000313" key="2">
    <source>
        <dbReference type="Proteomes" id="UP001163046"/>
    </source>
</evidence>
<proteinExistence type="predicted"/>
<dbReference type="InterPro" id="IPR008042">
    <property type="entry name" value="Retrotrans_Pao"/>
</dbReference>
<feature type="non-terminal residue" evidence="1">
    <location>
        <position position="124"/>
    </location>
</feature>
<dbReference type="EMBL" id="MU826350">
    <property type="protein sequence ID" value="KAJ7381456.1"/>
    <property type="molecule type" value="Genomic_DNA"/>
</dbReference>
<dbReference type="OrthoDB" id="5984319at2759"/>
<keyword evidence="2" id="KW-1185">Reference proteome</keyword>